<reference evidence="3" key="1">
    <citation type="submission" date="2023-06" db="EMBL/GenBank/DDBJ databases">
        <title>Genome-scale phylogeny and comparative genomics of the fungal order Sordariales.</title>
        <authorList>
            <consortium name="Lawrence Berkeley National Laboratory"/>
            <person name="Hensen N."/>
            <person name="Bonometti L."/>
            <person name="Westerberg I."/>
            <person name="Brannstrom I.O."/>
            <person name="Guillou S."/>
            <person name="Cros-Aarteil S."/>
            <person name="Calhoun S."/>
            <person name="Haridas S."/>
            <person name="Kuo A."/>
            <person name="Mondo S."/>
            <person name="Pangilinan J."/>
            <person name="Riley R."/>
            <person name="Labutti K."/>
            <person name="Andreopoulos B."/>
            <person name="Lipzen A."/>
            <person name="Chen C."/>
            <person name="Yanf M."/>
            <person name="Daum C."/>
            <person name="Ng V."/>
            <person name="Clum A."/>
            <person name="Steindorff A."/>
            <person name="Ohm R."/>
            <person name="Martin F."/>
            <person name="Silar P."/>
            <person name="Natvig D."/>
            <person name="Lalanne C."/>
            <person name="Gautier V."/>
            <person name="Ament-Velasquez S.L."/>
            <person name="Kruys A."/>
            <person name="Hutchinson M.I."/>
            <person name="Powell A.J."/>
            <person name="Barry K."/>
            <person name="Miller A.N."/>
            <person name="Grigoriev I.V."/>
            <person name="Debuchy R."/>
            <person name="Gladieux P."/>
            <person name="Thoren M.H."/>
            <person name="Johannesson H."/>
        </authorList>
    </citation>
    <scope>NUCLEOTIDE SEQUENCE</scope>
    <source>
        <strain evidence="3">SMH4607-1</strain>
    </source>
</reference>
<dbReference type="InterPro" id="IPR006703">
    <property type="entry name" value="G_AIG1"/>
</dbReference>
<dbReference type="SUPFAM" id="SSF52540">
    <property type="entry name" value="P-loop containing nucleoside triphosphate hydrolases"/>
    <property type="match status" value="1"/>
</dbReference>
<evidence type="ECO:0000313" key="3">
    <source>
        <dbReference type="EMBL" id="KAK0711820.1"/>
    </source>
</evidence>
<protein>
    <submittedName>
        <fullName evidence="3">P-loop containing nucleoside triphosphate hydrolase protein</fullName>
    </submittedName>
</protein>
<proteinExistence type="predicted"/>
<dbReference type="EMBL" id="JAUKUA010000005">
    <property type="protein sequence ID" value="KAK0711820.1"/>
    <property type="molecule type" value="Genomic_DNA"/>
</dbReference>
<dbReference type="GO" id="GO:0016787">
    <property type="term" value="F:hydrolase activity"/>
    <property type="evidence" value="ECO:0007669"/>
    <property type="project" value="UniProtKB-KW"/>
</dbReference>
<dbReference type="Proteomes" id="UP001172102">
    <property type="component" value="Unassembled WGS sequence"/>
</dbReference>
<dbReference type="GO" id="GO:0005525">
    <property type="term" value="F:GTP binding"/>
    <property type="evidence" value="ECO:0007669"/>
    <property type="project" value="InterPro"/>
</dbReference>
<evidence type="ECO:0000313" key="4">
    <source>
        <dbReference type="Proteomes" id="UP001172102"/>
    </source>
</evidence>
<comment type="caution">
    <text evidence="3">The sequence shown here is derived from an EMBL/GenBank/DDBJ whole genome shotgun (WGS) entry which is preliminary data.</text>
</comment>
<dbReference type="Pfam" id="PF04548">
    <property type="entry name" value="AIG1"/>
    <property type="match status" value="1"/>
</dbReference>
<evidence type="ECO:0000256" key="1">
    <source>
        <dbReference type="ARBA" id="ARBA00022741"/>
    </source>
</evidence>
<name>A0AA40A9N1_9PEZI</name>
<evidence type="ECO:0000259" key="2">
    <source>
        <dbReference type="Pfam" id="PF04548"/>
    </source>
</evidence>
<keyword evidence="4" id="KW-1185">Reference proteome</keyword>
<dbReference type="AlphaFoldDB" id="A0AA40A9N1"/>
<sequence length="237" mass="26401">MAATTASPEATLLLIGPTGSGKSSFVQRVARLSDSDIEIGNGNNSCTLRCKVYKVTHNGTKFAIIDTPGLEDVAAAAANLRTLQEIAAQLKAQDTNVTGAIYFHRITDKRFTGTSRFNFDIFKAICGEEFYPRMVCVTTMWNNIQPKKIAAFESLSKQLRESHMNFAGKSVTVFDLNESDPDVYFDVLSYFVRYPRGSHRLLQLQKEVRDPRWKGVKKTMAGKEVMKKVNAGFCVIL</sequence>
<dbReference type="InterPro" id="IPR027417">
    <property type="entry name" value="P-loop_NTPase"/>
</dbReference>
<keyword evidence="1" id="KW-0547">Nucleotide-binding</keyword>
<organism evidence="3 4">
    <name type="scientific">Lasiosphaeris hirsuta</name>
    <dbReference type="NCBI Taxonomy" id="260670"/>
    <lineage>
        <taxon>Eukaryota</taxon>
        <taxon>Fungi</taxon>
        <taxon>Dikarya</taxon>
        <taxon>Ascomycota</taxon>
        <taxon>Pezizomycotina</taxon>
        <taxon>Sordariomycetes</taxon>
        <taxon>Sordariomycetidae</taxon>
        <taxon>Sordariales</taxon>
        <taxon>Lasiosphaeriaceae</taxon>
        <taxon>Lasiosphaeris</taxon>
    </lineage>
</organism>
<feature type="domain" description="AIG1-type G" evidence="2">
    <location>
        <begin position="11"/>
        <end position="154"/>
    </location>
</feature>
<keyword evidence="3" id="KW-0378">Hydrolase</keyword>
<accession>A0AA40A9N1</accession>
<dbReference type="Gene3D" id="3.40.50.300">
    <property type="entry name" value="P-loop containing nucleotide triphosphate hydrolases"/>
    <property type="match status" value="1"/>
</dbReference>
<dbReference type="CDD" id="cd00882">
    <property type="entry name" value="Ras_like_GTPase"/>
    <property type="match status" value="1"/>
</dbReference>
<gene>
    <name evidence="3" type="ORF">B0H67DRAFT_647165</name>
</gene>